<feature type="domain" description="Pyrrolo-quinoline quinone repeat" evidence="2">
    <location>
        <begin position="136"/>
        <end position="283"/>
    </location>
</feature>
<evidence type="ECO:0000313" key="3">
    <source>
        <dbReference type="EMBL" id="BFH72802.1"/>
    </source>
</evidence>
<dbReference type="SMART" id="SM00564">
    <property type="entry name" value="PQQ"/>
    <property type="match status" value="5"/>
</dbReference>
<accession>A0AAT9GPS4</accession>
<dbReference type="Gene3D" id="2.130.10.10">
    <property type="entry name" value="YVTN repeat-like/Quinoprotein amine dehydrogenase"/>
    <property type="match status" value="1"/>
</dbReference>
<evidence type="ECO:0000259" key="2">
    <source>
        <dbReference type="Pfam" id="PF13360"/>
    </source>
</evidence>
<proteinExistence type="predicted"/>
<dbReference type="EMBL" id="AP031322">
    <property type="protein sequence ID" value="BFH72802.1"/>
    <property type="molecule type" value="Genomic_DNA"/>
</dbReference>
<keyword evidence="1" id="KW-0472">Membrane</keyword>
<protein>
    <submittedName>
        <fullName evidence="3">PQQ-binding-like beta-propeller repeat protein</fullName>
    </submittedName>
</protein>
<name>A0AAT9GPS4_9CREN</name>
<dbReference type="PANTHER" id="PTHR34512">
    <property type="entry name" value="CELL SURFACE PROTEIN"/>
    <property type="match status" value="1"/>
</dbReference>
<dbReference type="GeneID" id="92353679"/>
<dbReference type="Pfam" id="PF13360">
    <property type="entry name" value="PQQ_2"/>
    <property type="match status" value="1"/>
</dbReference>
<dbReference type="InterPro" id="IPR018391">
    <property type="entry name" value="PQQ_b-propeller_rpt"/>
</dbReference>
<dbReference type="Gene3D" id="2.40.10.480">
    <property type="match status" value="1"/>
</dbReference>
<dbReference type="PANTHER" id="PTHR34512:SF30">
    <property type="entry name" value="OUTER MEMBRANE PROTEIN ASSEMBLY FACTOR BAMB"/>
    <property type="match status" value="1"/>
</dbReference>
<evidence type="ECO:0000256" key="1">
    <source>
        <dbReference type="SAM" id="Phobius"/>
    </source>
</evidence>
<dbReference type="RefSeq" id="WP_369611000.1">
    <property type="nucleotide sequence ID" value="NZ_AP031322.1"/>
</dbReference>
<dbReference type="InterPro" id="IPR002372">
    <property type="entry name" value="PQQ_rpt_dom"/>
</dbReference>
<dbReference type="InterPro" id="IPR015943">
    <property type="entry name" value="WD40/YVTN_repeat-like_dom_sf"/>
</dbReference>
<dbReference type="SUPFAM" id="SSF50998">
    <property type="entry name" value="Quinoprotein alcohol dehydrogenase-like"/>
    <property type="match status" value="1"/>
</dbReference>
<sequence>MNKYQIGSVIIGILLILSAAVYLHQVYLHKVPSTGIHTLTTTNIAPNFMNILGTNLSVKLIQSVPEFTKGYEGNTVMFEGNPQHLYFIPTTTGYFLINVSGAIIVPPSIYKDLLIVTTSGPMNMTTRNLPFNIGCIYAINLSNGEIIWSEKFPNQIMTQPIIVNGILVIGLGNNMFVNSTIRGTGVNGIIALNVTNGHVLWNYSTLGEDMPTPVYYKGMIIEANGNGEVFALNISNGKLVWSDYIASYVSMSSPLLVNNIIYFGSAHPYIFWAINAENGKILWYDNFSENFSSLGGLDDSSPAYANGIVVTSLAIHFSNNTMEEALVGMNAFNGKILWWLNEGISLIPPNLESPPPVIFHGVVFHDSPVGLLYAVNLTNGKVLWSFYTGFTTSNVNIVKGRIIIQNQQGILFVLNLNGKLIKKIITPVLPGPGNILVTLNSVILVGVNGIIDSIPLQSIIS</sequence>
<keyword evidence="1" id="KW-1133">Transmembrane helix</keyword>
<dbReference type="InterPro" id="IPR011047">
    <property type="entry name" value="Quinoprotein_ADH-like_sf"/>
</dbReference>
<feature type="transmembrane region" description="Helical" evidence="1">
    <location>
        <begin position="6"/>
        <end position="23"/>
    </location>
</feature>
<reference evidence="3" key="1">
    <citation type="submission" date="2024-03" db="EMBL/GenBank/DDBJ databases">
        <title>Complete genome sequence of Sulfurisphaera javensis strain KD-1.</title>
        <authorList>
            <person name="Sakai H."/>
            <person name="Nur N."/>
            <person name="Suwanto A."/>
            <person name="Kurosawa N."/>
        </authorList>
    </citation>
    <scope>NUCLEOTIDE SEQUENCE</scope>
    <source>
        <strain evidence="3">KD-1</strain>
    </source>
</reference>
<dbReference type="KEGG" id="sjv:SJAV_07460"/>
<keyword evidence="1" id="KW-0812">Transmembrane</keyword>
<organism evidence="3">
    <name type="scientific">Sulfurisphaera javensis</name>
    <dbReference type="NCBI Taxonomy" id="2049879"/>
    <lineage>
        <taxon>Archaea</taxon>
        <taxon>Thermoproteota</taxon>
        <taxon>Thermoprotei</taxon>
        <taxon>Sulfolobales</taxon>
        <taxon>Sulfolobaceae</taxon>
        <taxon>Sulfurisphaera</taxon>
    </lineage>
</organism>
<dbReference type="AlphaFoldDB" id="A0AAT9GPS4"/>
<gene>
    <name evidence="3" type="ORF">SJAV_07460</name>
</gene>